<proteinExistence type="inferred from homology"/>
<sequence>MTETYLKEAVVTPVSEDGSGPGVSYGASSVQGWRSTQEDAHICLPSFDKNGSLWAVFDGHNGAEVAVFASKRFPKLLKENKNYKNRNYETALKESFMALDDLLMNPQSIRELVAIRQSYSKVPITKSTAPGIASGCTATVVLVKDGVLYCANCGDSRSILSRNGKAYPLSADHKPDDDNEKRRIETAGGEVTSGRINYGINVSRAFGDHLYKRNTTLAKDQQMVIAVPDVKKEKLRSVDNLMVLICDGVWNSVPNEDLIAYVNKRVAKKVKPLSRICEEIFKQILPTVMPIKGIVGKDNMTFLIVVFEANDASMRTNSSRQSTAPKKFGLFF</sequence>
<dbReference type="SMART" id="SM00332">
    <property type="entry name" value="PP2Cc"/>
    <property type="match status" value="1"/>
</dbReference>
<evidence type="ECO:0000256" key="1">
    <source>
        <dbReference type="ARBA" id="ARBA00001936"/>
    </source>
</evidence>
<dbReference type="InterPro" id="IPR015655">
    <property type="entry name" value="PP2C"/>
</dbReference>
<reference evidence="10" key="1">
    <citation type="submission" date="2020-11" db="EMBL/GenBank/DDBJ databases">
        <authorList>
            <person name="Tran Van P."/>
        </authorList>
    </citation>
    <scope>NUCLEOTIDE SEQUENCE</scope>
</reference>
<dbReference type="GO" id="GO:0046872">
    <property type="term" value="F:metal ion binding"/>
    <property type="evidence" value="ECO:0007669"/>
    <property type="project" value="UniProtKB-KW"/>
</dbReference>
<keyword evidence="7" id="KW-0904">Protein phosphatase</keyword>
<dbReference type="InterPro" id="IPR001932">
    <property type="entry name" value="PPM-type_phosphatase-like_dom"/>
</dbReference>
<comment type="cofactor">
    <cofactor evidence="1">
        <name>Mn(2+)</name>
        <dbReference type="ChEBI" id="CHEBI:29035"/>
    </cofactor>
</comment>
<keyword evidence="8" id="KW-0464">Manganese</keyword>
<evidence type="ECO:0000256" key="6">
    <source>
        <dbReference type="ARBA" id="ARBA00022842"/>
    </source>
</evidence>
<dbReference type="PANTHER" id="PTHR13832">
    <property type="entry name" value="PROTEIN PHOSPHATASE 2C"/>
    <property type="match status" value="1"/>
</dbReference>
<keyword evidence="4" id="KW-0479">Metal-binding</keyword>
<feature type="domain" description="PPM-type phosphatase" evidence="9">
    <location>
        <begin position="24"/>
        <end position="307"/>
    </location>
</feature>
<evidence type="ECO:0000313" key="10">
    <source>
        <dbReference type="EMBL" id="CAD7629304.1"/>
    </source>
</evidence>
<organism evidence="10">
    <name type="scientific">Medioppia subpectinata</name>
    <dbReference type="NCBI Taxonomy" id="1979941"/>
    <lineage>
        <taxon>Eukaryota</taxon>
        <taxon>Metazoa</taxon>
        <taxon>Ecdysozoa</taxon>
        <taxon>Arthropoda</taxon>
        <taxon>Chelicerata</taxon>
        <taxon>Arachnida</taxon>
        <taxon>Acari</taxon>
        <taxon>Acariformes</taxon>
        <taxon>Sarcoptiformes</taxon>
        <taxon>Oribatida</taxon>
        <taxon>Brachypylina</taxon>
        <taxon>Oppioidea</taxon>
        <taxon>Oppiidae</taxon>
        <taxon>Medioppia</taxon>
    </lineage>
</organism>
<dbReference type="Pfam" id="PF00481">
    <property type="entry name" value="PP2C"/>
    <property type="match status" value="1"/>
</dbReference>
<dbReference type="GO" id="GO:0004722">
    <property type="term" value="F:protein serine/threonine phosphatase activity"/>
    <property type="evidence" value="ECO:0007669"/>
    <property type="project" value="UniProtKB-EC"/>
</dbReference>
<dbReference type="CDD" id="cd00143">
    <property type="entry name" value="PP2Cc"/>
    <property type="match status" value="1"/>
</dbReference>
<evidence type="ECO:0000259" key="9">
    <source>
        <dbReference type="PROSITE" id="PS51746"/>
    </source>
</evidence>
<keyword evidence="6" id="KW-0460">Magnesium</keyword>
<keyword evidence="5" id="KW-0378">Hydrolase</keyword>
<dbReference type="EMBL" id="CAJPIZ010006687">
    <property type="protein sequence ID" value="CAG2109734.1"/>
    <property type="molecule type" value="Genomic_DNA"/>
</dbReference>
<dbReference type="Proteomes" id="UP000759131">
    <property type="component" value="Unassembled WGS sequence"/>
</dbReference>
<dbReference type="EMBL" id="OC861262">
    <property type="protein sequence ID" value="CAD7629304.1"/>
    <property type="molecule type" value="Genomic_DNA"/>
</dbReference>
<evidence type="ECO:0000256" key="4">
    <source>
        <dbReference type="ARBA" id="ARBA00022723"/>
    </source>
</evidence>
<dbReference type="OrthoDB" id="6486205at2759"/>
<dbReference type="SUPFAM" id="SSF81606">
    <property type="entry name" value="PP2C-like"/>
    <property type="match status" value="1"/>
</dbReference>
<dbReference type="AlphaFoldDB" id="A0A7R9KUK2"/>
<dbReference type="EC" id="3.1.3.16" evidence="3"/>
<evidence type="ECO:0000256" key="3">
    <source>
        <dbReference type="ARBA" id="ARBA00013081"/>
    </source>
</evidence>
<evidence type="ECO:0000256" key="2">
    <source>
        <dbReference type="ARBA" id="ARBA00006702"/>
    </source>
</evidence>
<dbReference type="PROSITE" id="PS51746">
    <property type="entry name" value="PPM_2"/>
    <property type="match status" value="1"/>
</dbReference>
<gene>
    <name evidence="10" type="ORF">OSB1V03_LOCUS9721</name>
</gene>
<evidence type="ECO:0000313" key="11">
    <source>
        <dbReference type="Proteomes" id="UP000759131"/>
    </source>
</evidence>
<comment type="similarity">
    <text evidence="2">Belongs to the PP2C family.</text>
</comment>
<dbReference type="Gene3D" id="3.60.40.10">
    <property type="entry name" value="PPM-type phosphatase domain"/>
    <property type="match status" value="1"/>
</dbReference>
<accession>A0A7R9KUK2</accession>
<evidence type="ECO:0000256" key="7">
    <source>
        <dbReference type="ARBA" id="ARBA00022912"/>
    </source>
</evidence>
<keyword evidence="11" id="KW-1185">Reference proteome</keyword>
<name>A0A7R9KUK2_9ACAR</name>
<protein>
    <recommendedName>
        <fullName evidence="3">protein-serine/threonine phosphatase</fullName>
        <ecNumber evidence="3">3.1.3.16</ecNumber>
    </recommendedName>
</protein>
<evidence type="ECO:0000256" key="5">
    <source>
        <dbReference type="ARBA" id="ARBA00022801"/>
    </source>
</evidence>
<dbReference type="PANTHER" id="PTHR13832:SF803">
    <property type="entry name" value="PROTEIN PHOSPHATASE 1G"/>
    <property type="match status" value="1"/>
</dbReference>
<evidence type="ECO:0000256" key="8">
    <source>
        <dbReference type="ARBA" id="ARBA00023211"/>
    </source>
</evidence>
<dbReference type="InterPro" id="IPR036457">
    <property type="entry name" value="PPM-type-like_dom_sf"/>
</dbReference>